<dbReference type="Pfam" id="PF00378">
    <property type="entry name" value="ECH_1"/>
    <property type="match status" value="1"/>
</dbReference>
<dbReference type="PANTHER" id="PTHR43802">
    <property type="entry name" value="ENOYL-COA HYDRATASE"/>
    <property type="match status" value="1"/>
</dbReference>
<proteinExistence type="inferred from homology"/>
<sequence length="199" mass="21999">ERAFSAGADIHENRELADADRERVTALRSDFTWHLATSSKPVIGAINGLCYGGGTVMATSLDFLIGCEKSSFRFLAVNYGQMNATWSLPTMVGWPRVKELLYSGREVFADEAYHMGLINHLVPSEQLIDKTVEIAAGIAKNRAEGVANIKQLLLEHTGLPLEEQFRNEVDGRRGRFAGLSVEDGFKDFLDRKGRKPLAS</sequence>
<protein>
    <recommendedName>
        <fullName evidence="3">Enoyl-CoA hydratase/isomerase family protein</fullName>
    </recommendedName>
</protein>
<accession>A0A382AUK9</accession>
<dbReference type="EMBL" id="UINC01026922">
    <property type="protein sequence ID" value="SVB05250.1"/>
    <property type="molecule type" value="Genomic_DNA"/>
</dbReference>
<evidence type="ECO:0000313" key="2">
    <source>
        <dbReference type="EMBL" id="SVB05250.1"/>
    </source>
</evidence>
<evidence type="ECO:0008006" key="3">
    <source>
        <dbReference type="Google" id="ProtNLM"/>
    </source>
</evidence>
<dbReference type="AlphaFoldDB" id="A0A382AUK9"/>
<dbReference type="CDD" id="cd06558">
    <property type="entry name" value="crotonase-like"/>
    <property type="match status" value="1"/>
</dbReference>
<comment type="similarity">
    <text evidence="1">Belongs to the enoyl-CoA hydratase/isomerase family.</text>
</comment>
<gene>
    <name evidence="2" type="ORF">METZ01_LOCUS158104</name>
</gene>
<dbReference type="Gene3D" id="3.90.226.10">
    <property type="entry name" value="2-enoyl-CoA Hydratase, Chain A, domain 1"/>
    <property type="match status" value="1"/>
</dbReference>
<evidence type="ECO:0000256" key="1">
    <source>
        <dbReference type="ARBA" id="ARBA00005254"/>
    </source>
</evidence>
<reference evidence="2" key="1">
    <citation type="submission" date="2018-05" db="EMBL/GenBank/DDBJ databases">
        <authorList>
            <person name="Lanie J.A."/>
            <person name="Ng W.-L."/>
            <person name="Kazmierczak K.M."/>
            <person name="Andrzejewski T.M."/>
            <person name="Davidsen T.M."/>
            <person name="Wayne K.J."/>
            <person name="Tettelin H."/>
            <person name="Glass J.I."/>
            <person name="Rusch D."/>
            <person name="Podicherti R."/>
            <person name="Tsui H.-C.T."/>
            <person name="Winkler M.E."/>
        </authorList>
    </citation>
    <scope>NUCLEOTIDE SEQUENCE</scope>
</reference>
<name>A0A382AUK9_9ZZZZ</name>
<dbReference type="InterPro" id="IPR029045">
    <property type="entry name" value="ClpP/crotonase-like_dom_sf"/>
</dbReference>
<feature type="non-terminal residue" evidence="2">
    <location>
        <position position="1"/>
    </location>
</feature>
<dbReference type="PANTHER" id="PTHR43802:SF1">
    <property type="entry name" value="IP11341P-RELATED"/>
    <property type="match status" value="1"/>
</dbReference>
<dbReference type="InterPro" id="IPR001753">
    <property type="entry name" value="Enoyl-CoA_hydra/iso"/>
</dbReference>
<dbReference type="SUPFAM" id="SSF52096">
    <property type="entry name" value="ClpP/crotonase"/>
    <property type="match status" value="1"/>
</dbReference>
<organism evidence="2">
    <name type="scientific">marine metagenome</name>
    <dbReference type="NCBI Taxonomy" id="408172"/>
    <lineage>
        <taxon>unclassified sequences</taxon>
        <taxon>metagenomes</taxon>
        <taxon>ecological metagenomes</taxon>
    </lineage>
</organism>